<dbReference type="EMBL" id="JABEZZ010000009">
    <property type="protein sequence ID" value="MBA0596316.1"/>
    <property type="molecule type" value="Genomic_DNA"/>
</dbReference>
<dbReference type="AlphaFoldDB" id="A0A7J8Q4V2"/>
<proteinExistence type="predicted"/>
<evidence type="ECO:0000313" key="2">
    <source>
        <dbReference type="Proteomes" id="UP000593578"/>
    </source>
</evidence>
<gene>
    <name evidence="1" type="ORF">Gorai_013142</name>
</gene>
<comment type="caution">
    <text evidence="1">The sequence shown here is derived from an EMBL/GenBank/DDBJ whole genome shotgun (WGS) entry which is preliminary data.</text>
</comment>
<protein>
    <submittedName>
        <fullName evidence="1">Uncharacterized protein</fullName>
    </submittedName>
</protein>
<evidence type="ECO:0000313" key="1">
    <source>
        <dbReference type="EMBL" id="MBA0596316.1"/>
    </source>
</evidence>
<sequence length="68" mass="8122">MDNLMYHFFEYDGIYHLHDKFYSLKAYGVHNKKRLPVKWLKEFSLYMAAGALVFHLGNDKWCSSLVSF</sequence>
<reference evidence="1 2" key="1">
    <citation type="journal article" date="2019" name="Genome Biol. Evol.">
        <title>Insights into the evolution of the New World diploid cottons (Gossypium, subgenus Houzingenia) based on genome sequencing.</title>
        <authorList>
            <person name="Grover C.E."/>
            <person name="Arick M.A. 2nd"/>
            <person name="Thrash A."/>
            <person name="Conover J.L."/>
            <person name="Sanders W.S."/>
            <person name="Peterson D.G."/>
            <person name="Frelichowski J.E."/>
            <person name="Scheffler J.A."/>
            <person name="Scheffler B.E."/>
            <person name="Wendel J.F."/>
        </authorList>
    </citation>
    <scope>NUCLEOTIDE SEQUENCE [LARGE SCALE GENOMIC DNA]</scope>
    <source>
        <strain evidence="1">8</strain>
        <tissue evidence="1">Leaf</tissue>
    </source>
</reference>
<name>A0A7J8Q4V2_GOSRA</name>
<feature type="non-terminal residue" evidence="1">
    <location>
        <position position="68"/>
    </location>
</feature>
<dbReference type="Proteomes" id="UP000593578">
    <property type="component" value="Unassembled WGS sequence"/>
</dbReference>
<organism evidence="1 2">
    <name type="scientific">Gossypium raimondii</name>
    <name type="common">Peruvian cotton</name>
    <name type="synonym">Gossypium klotzschianum subsp. raimondii</name>
    <dbReference type="NCBI Taxonomy" id="29730"/>
    <lineage>
        <taxon>Eukaryota</taxon>
        <taxon>Viridiplantae</taxon>
        <taxon>Streptophyta</taxon>
        <taxon>Embryophyta</taxon>
        <taxon>Tracheophyta</taxon>
        <taxon>Spermatophyta</taxon>
        <taxon>Magnoliopsida</taxon>
        <taxon>eudicotyledons</taxon>
        <taxon>Gunneridae</taxon>
        <taxon>Pentapetalae</taxon>
        <taxon>rosids</taxon>
        <taxon>malvids</taxon>
        <taxon>Malvales</taxon>
        <taxon>Malvaceae</taxon>
        <taxon>Malvoideae</taxon>
        <taxon>Gossypium</taxon>
    </lineage>
</organism>
<accession>A0A7J8Q4V2</accession>